<gene>
    <name evidence="1" type="ORF">GC106_51270</name>
</gene>
<evidence type="ECO:0000313" key="1">
    <source>
        <dbReference type="EMBL" id="NRN67886.1"/>
    </source>
</evidence>
<dbReference type="EMBL" id="JAAATY010000017">
    <property type="protein sequence ID" value="NRN67886.1"/>
    <property type="molecule type" value="Genomic_DNA"/>
</dbReference>
<comment type="caution">
    <text evidence="1">The sequence shown here is derived from an EMBL/GenBank/DDBJ whole genome shotgun (WGS) entry which is preliminary data.</text>
</comment>
<proteinExistence type="predicted"/>
<evidence type="ECO:0000313" key="2">
    <source>
        <dbReference type="Proteomes" id="UP000763557"/>
    </source>
</evidence>
<protein>
    <recommendedName>
        <fullName evidence="3">Class I SAM-dependent methyltransferase</fullName>
    </recommendedName>
</protein>
<evidence type="ECO:0008006" key="3">
    <source>
        <dbReference type="Google" id="ProtNLM"/>
    </source>
</evidence>
<keyword evidence="2" id="KW-1185">Reference proteome</keyword>
<accession>A0ABX2F953</accession>
<dbReference type="Gene3D" id="3.40.50.150">
    <property type="entry name" value="Vaccinia Virus protein VP39"/>
    <property type="match status" value="1"/>
</dbReference>
<dbReference type="SUPFAM" id="SSF53335">
    <property type="entry name" value="S-adenosyl-L-methionine-dependent methyltransferases"/>
    <property type="match status" value="1"/>
</dbReference>
<dbReference type="InterPro" id="IPR029063">
    <property type="entry name" value="SAM-dependent_MTases_sf"/>
</dbReference>
<organism evidence="1 2">
    <name type="scientific">Kibdelosporangium persicum</name>
    <dbReference type="NCBI Taxonomy" id="2698649"/>
    <lineage>
        <taxon>Bacteria</taxon>
        <taxon>Bacillati</taxon>
        <taxon>Actinomycetota</taxon>
        <taxon>Actinomycetes</taxon>
        <taxon>Pseudonocardiales</taxon>
        <taxon>Pseudonocardiaceae</taxon>
        <taxon>Kibdelosporangium</taxon>
    </lineage>
</organism>
<dbReference type="Proteomes" id="UP000763557">
    <property type="component" value="Unassembled WGS sequence"/>
</dbReference>
<sequence length="164" mass="17969">MEYLRRDATRPAPGGDPDIDGRFDLVASVYVLCYAATIEQLTGFFTTARRALTPEGGRLVAMTLNPDYGRGRDYYAGYGFTLTQDEDREGAPVTLHSALPGQSFSVTAHWWSRGTYEHAATSAGFTSLSWTLPTVSENGVARYGDDYWAAYLAAPQAVIFQAHV</sequence>
<name>A0ABX2F953_9PSEU</name>
<reference evidence="1 2" key="1">
    <citation type="submission" date="2020-01" db="EMBL/GenBank/DDBJ databases">
        <title>Kibdelosporangium persica a novel Actinomycetes from a hot desert in Iran.</title>
        <authorList>
            <person name="Safaei N."/>
            <person name="Zaburannyi N."/>
            <person name="Mueller R."/>
            <person name="Wink J."/>
        </authorList>
    </citation>
    <scope>NUCLEOTIDE SEQUENCE [LARGE SCALE GENOMIC DNA]</scope>
    <source>
        <strain evidence="1 2">4NS15</strain>
    </source>
</reference>